<dbReference type="AlphaFoldDB" id="A0A1I7U6A5"/>
<dbReference type="Proteomes" id="UP000095282">
    <property type="component" value="Unplaced"/>
</dbReference>
<reference evidence="3" key="1">
    <citation type="submission" date="2016-11" db="UniProtKB">
        <authorList>
            <consortium name="WormBaseParasite"/>
        </authorList>
    </citation>
    <scope>IDENTIFICATION</scope>
</reference>
<proteinExistence type="predicted"/>
<protein>
    <submittedName>
        <fullName evidence="3">Cyclic nucleotide-binding domain-containing protein</fullName>
    </submittedName>
</protein>
<sequence>MELNKREIVDVNGIKSYFFSNLAQYVTANDELLLNSPQKANGFASFVMGATKVLPSDEDVQALIAPDNGPAGVLAAGLDAYFILGKELTAPFQKAVTKLSELGFTHELVSVIDDEKKLTGLIRKNKLKKTEEAKILQTVLKIRTAEDNEQRFEEISDLCGMDLDFDAFVLIKLLKLEEDYEEEYKIIRDNVLALLEKKPNLKKLFLEGPVAAPVDEFAELLLGPFDQDALTKIVQIIVDKFTEAIADEGDASLVLRSQFTYQIHFLIARTLASGERETPRLIQSLIPRNVRMEAMPGIQKSVLKSSVYLGHQIVQVFLGSTKSFDDWSFNGLAKDLACVWRRHAVAELLKKYSVAVTEKCFHVDIPLLSQSKEDNEEIVQKVINALRFASWITEFFGREQDPKAVKELDFLDQSSKNLLIESFKKFAQYSDIKNHYLRIIGALEALSASPAKSASITIAQPSTSNVPKPLSYTRDEIKTAQKTNNEDTKEQVRVGLNNSNSVGLIADAKESLSLHEIPADETDSTTTVSKPQDIGQGVSVRARPLEEKPAGLQLEKITEESAAQAQKSPVDEKYSADGWDSPTKSVALPAGLENVEEEPSLHQETSEDTTPVPPQGTSSPADRARTAWGDGDVTPAPLATPTNDYKVSGFGQAILAKGFGQTVVSGSGFGRGGMGGGYGGGDHGGSRGAFGGGNRGSFNSGNRGGYGGNERGGGFGGQRSGFGGGDRGGSRGGYR</sequence>
<dbReference type="WBParaSite" id="Csp11.Scaffold629.g15292.t1">
    <property type="protein sequence ID" value="Csp11.Scaffold629.g15292.t1"/>
    <property type="gene ID" value="Csp11.Scaffold629.g15292"/>
</dbReference>
<dbReference type="STRING" id="1561998.A0A1I7U6A5"/>
<evidence type="ECO:0000313" key="2">
    <source>
        <dbReference type="Proteomes" id="UP000095282"/>
    </source>
</evidence>
<feature type="region of interest" description="Disordered" evidence="1">
    <location>
        <begin position="518"/>
        <end position="640"/>
    </location>
</feature>
<accession>A0A1I7U6A5</accession>
<feature type="compositionally biased region" description="Gly residues" evidence="1">
    <location>
        <begin position="676"/>
        <end position="695"/>
    </location>
</feature>
<organism evidence="2 3">
    <name type="scientific">Caenorhabditis tropicalis</name>
    <dbReference type="NCBI Taxonomy" id="1561998"/>
    <lineage>
        <taxon>Eukaryota</taxon>
        <taxon>Metazoa</taxon>
        <taxon>Ecdysozoa</taxon>
        <taxon>Nematoda</taxon>
        <taxon>Chromadorea</taxon>
        <taxon>Rhabditida</taxon>
        <taxon>Rhabditina</taxon>
        <taxon>Rhabditomorpha</taxon>
        <taxon>Rhabditoidea</taxon>
        <taxon>Rhabditidae</taxon>
        <taxon>Peloderinae</taxon>
        <taxon>Caenorhabditis</taxon>
    </lineage>
</organism>
<evidence type="ECO:0000256" key="1">
    <source>
        <dbReference type="SAM" id="MobiDB-lite"/>
    </source>
</evidence>
<keyword evidence="2" id="KW-1185">Reference proteome</keyword>
<name>A0A1I7U6A5_9PELO</name>
<dbReference type="eggNOG" id="ENOG502QVYU">
    <property type="taxonomic scope" value="Eukaryota"/>
</dbReference>
<feature type="compositionally biased region" description="Gly residues" evidence="1">
    <location>
        <begin position="702"/>
        <end position="735"/>
    </location>
</feature>
<evidence type="ECO:0000313" key="3">
    <source>
        <dbReference type="WBParaSite" id="Csp11.Scaffold629.g15292.t1"/>
    </source>
</evidence>
<feature type="region of interest" description="Disordered" evidence="1">
    <location>
        <begin position="676"/>
        <end position="735"/>
    </location>
</feature>